<evidence type="ECO:0000313" key="3">
    <source>
        <dbReference type="EMBL" id="EEZ70879.1"/>
    </source>
</evidence>
<dbReference type="InterPro" id="IPR036514">
    <property type="entry name" value="SGNH_hydro_sf"/>
</dbReference>
<feature type="region of interest" description="Disordered" evidence="1">
    <location>
        <begin position="73"/>
        <end position="102"/>
    </location>
</feature>
<evidence type="ECO:0000313" key="4">
    <source>
        <dbReference type="Proteomes" id="UP000003294"/>
    </source>
</evidence>
<dbReference type="CDD" id="cd01829">
    <property type="entry name" value="SGNH_hydrolase_peri2"/>
    <property type="match status" value="1"/>
</dbReference>
<evidence type="ECO:0000256" key="1">
    <source>
        <dbReference type="SAM" id="MobiDB-lite"/>
    </source>
</evidence>
<dbReference type="EMBL" id="ACDY02000016">
    <property type="protein sequence ID" value="EEZ70879.1"/>
    <property type="molecule type" value="Genomic_DNA"/>
</dbReference>
<name>D0W5N0_NEICI</name>
<accession>D0W5N0</accession>
<dbReference type="NCBIfam" id="NF045704">
    <property type="entry name" value="PepglyActasePatB"/>
    <property type="match status" value="1"/>
</dbReference>
<gene>
    <name evidence="3" type="ORF">NEICINOT_04999</name>
</gene>
<dbReference type="InterPro" id="IPR051532">
    <property type="entry name" value="Ester_Hydrolysis_Enzymes"/>
</dbReference>
<dbReference type="PANTHER" id="PTHR30383">
    <property type="entry name" value="THIOESTERASE 1/PROTEASE 1/LYSOPHOSPHOLIPASE L1"/>
    <property type="match status" value="1"/>
</dbReference>
<dbReference type="PANTHER" id="PTHR30383:SF24">
    <property type="entry name" value="THIOESTERASE 1_PROTEASE 1_LYSOPHOSPHOLIPASE L1"/>
    <property type="match status" value="1"/>
</dbReference>
<dbReference type="SUPFAM" id="SSF52266">
    <property type="entry name" value="SGNH hydrolase"/>
    <property type="match status" value="1"/>
</dbReference>
<feature type="compositionally biased region" description="Low complexity" evidence="1">
    <location>
        <begin position="87"/>
        <end position="97"/>
    </location>
</feature>
<dbReference type="Proteomes" id="UP000003294">
    <property type="component" value="Unassembled WGS sequence"/>
</dbReference>
<feature type="signal peptide" evidence="2">
    <location>
        <begin position="1"/>
        <end position="28"/>
    </location>
</feature>
<reference evidence="3 4" key="1">
    <citation type="submission" date="2009-10" db="EMBL/GenBank/DDBJ databases">
        <authorList>
            <person name="Weinstock G."/>
            <person name="Sodergren E."/>
            <person name="Clifton S."/>
            <person name="Fulton L."/>
            <person name="Fulton B."/>
            <person name="Courtney L."/>
            <person name="Fronick C."/>
            <person name="Harrison M."/>
            <person name="Strong C."/>
            <person name="Farmer C."/>
            <person name="Delahaunty K."/>
            <person name="Markovic C."/>
            <person name="Hall O."/>
            <person name="Minx P."/>
            <person name="Tomlinson C."/>
            <person name="Mitreva M."/>
            <person name="Nelson J."/>
            <person name="Hou S."/>
            <person name="Wollam A."/>
            <person name="Pepin K.H."/>
            <person name="Johnson M."/>
            <person name="Bhonagiri V."/>
            <person name="Nash W.E."/>
            <person name="Warren W."/>
            <person name="Chinwalla A."/>
            <person name="Mardis E.R."/>
            <person name="Wilson R.K."/>
        </authorList>
    </citation>
    <scope>NUCLEOTIDE SEQUENCE [LARGE SCALE GENOMIC DNA]</scope>
    <source>
        <strain evidence="3 4">ATCC 14685</strain>
    </source>
</reference>
<dbReference type="InterPro" id="IPR007407">
    <property type="entry name" value="DUF459"/>
</dbReference>
<keyword evidence="2" id="KW-0732">Signal</keyword>
<dbReference type="RefSeq" id="WP_003678173.1">
    <property type="nucleotide sequence ID" value="NZ_ACDY02000016.1"/>
</dbReference>
<feature type="chain" id="PRO_5003017527" description="SGNH hydrolase-type esterase domain-containing protein" evidence="2">
    <location>
        <begin position="29"/>
        <end position="328"/>
    </location>
</feature>
<dbReference type="STRING" id="546262.NEICINOT_04999"/>
<dbReference type="eggNOG" id="COG2845">
    <property type="taxonomic scope" value="Bacteria"/>
</dbReference>
<dbReference type="Gene3D" id="3.40.50.1110">
    <property type="entry name" value="SGNH hydrolase"/>
    <property type="match status" value="1"/>
</dbReference>
<evidence type="ECO:0000256" key="2">
    <source>
        <dbReference type="SAM" id="SignalP"/>
    </source>
</evidence>
<organism evidence="3 4">
    <name type="scientific">Neisseria cinerea ATCC 14685</name>
    <dbReference type="NCBI Taxonomy" id="546262"/>
    <lineage>
        <taxon>Bacteria</taxon>
        <taxon>Pseudomonadati</taxon>
        <taxon>Pseudomonadota</taxon>
        <taxon>Betaproteobacteria</taxon>
        <taxon>Neisseriales</taxon>
        <taxon>Neisseriaceae</taxon>
        <taxon>Neisseria</taxon>
    </lineage>
</organism>
<comment type="caution">
    <text evidence="3">The sequence shown here is derived from an EMBL/GenBank/DDBJ whole genome shotgun (WGS) entry which is preliminary data.</text>
</comment>
<dbReference type="OrthoDB" id="445620at2"/>
<evidence type="ECO:0008006" key="5">
    <source>
        <dbReference type="Google" id="ProtNLM"/>
    </source>
</evidence>
<dbReference type="Pfam" id="PF04311">
    <property type="entry name" value="DUF459"/>
    <property type="match status" value="1"/>
</dbReference>
<proteinExistence type="predicted"/>
<sequence length="328" mass="36630">MKHFLSLFTSILMSALIAAWFSQNPINAYWQQTYHRNSPLEPLAAYGWWQTGAALQENAYAFSDGIKTFLSGETPTTAQDGGSTDMPPEAAASEAAPQTGEIQEWKQDTDTAAVRTGDKVFFAGDSLMQGVAPFVQKSLKQQYGIESVNLSKQSTGLSYPKFFDWPKTIEETLQKHPEISVLAVFLGPNDPWDFPVGKQYLKFASDEWAQEYLKRVDRILEAAHTHHVQVVWLGIPYMKKAKLDGQMHYLDKLLSEHLEGKIILIPTAHTLSGGEDRYTDSVNVNGKSVRYRSKDGIHFTAEGQKLLAAKIMEKIVFEPSTQPSSAQP</sequence>
<dbReference type="AlphaFoldDB" id="D0W5N0"/>
<protein>
    <recommendedName>
        <fullName evidence="5">SGNH hydrolase-type esterase domain-containing protein</fullName>
    </recommendedName>
</protein>
<dbReference type="GO" id="GO:0004622">
    <property type="term" value="F:phosphatidylcholine lysophospholipase activity"/>
    <property type="evidence" value="ECO:0007669"/>
    <property type="project" value="TreeGrafter"/>
</dbReference>
<feature type="compositionally biased region" description="Polar residues" evidence="1">
    <location>
        <begin position="73"/>
        <end position="82"/>
    </location>
</feature>